<feature type="repeat" description="WD" evidence="3">
    <location>
        <begin position="248"/>
        <end position="289"/>
    </location>
</feature>
<sequence length="414" mass="45267">MTIQASNFEIRTDVVGLATRIASDEPLVTPKILPQLEAVLRKLKDKSSDNWDSVRGQFSVDKSLSGGHLLPITNVSIDKHGDICATGSYDRTCKIWNTRTGTMNVTLAGHEDAVYTMSLAIPERLVPFAHIRLNEVGVLTGSFDKTARWWSLREDDGGECLCVMRGHTAQIVAVDVTRPGQMVATSSIDRTTRLFSAATGQNLATLSEHTGEVVANQFDNSGSTVITGSFDSTVKIWDTRTARCIATLFGHTAELSVCCYDFGCHMIASGSLDCTAKLWDVRRTDCCRDTIGGHTDEVLDVSFDSVGRRLATASSDNSACIWDVNSGDLITAMIGHTDEVSKVVWEPAGHHLLTTSQDHISMFWNTETGECLQELKGHKDHVFSAEISYLGDTILTASKDNTCVIWRQSNSKIN</sequence>
<proteinExistence type="predicted"/>
<feature type="repeat" description="WD" evidence="3">
    <location>
        <begin position="206"/>
        <end position="247"/>
    </location>
</feature>
<dbReference type="InterPro" id="IPR015943">
    <property type="entry name" value="WD40/YVTN_repeat-like_dom_sf"/>
</dbReference>
<dbReference type="PROSITE" id="PS50082">
    <property type="entry name" value="WD_REPEATS_2"/>
    <property type="match status" value="7"/>
</dbReference>
<dbReference type="PANTHER" id="PTHR19848:SF8">
    <property type="entry name" value="F-BOX AND WD REPEAT DOMAIN CONTAINING 7"/>
    <property type="match status" value="1"/>
</dbReference>
<feature type="repeat" description="WD" evidence="3">
    <location>
        <begin position="291"/>
        <end position="332"/>
    </location>
</feature>
<keyword evidence="2" id="KW-0677">Repeat</keyword>
<evidence type="ECO:0000256" key="2">
    <source>
        <dbReference type="ARBA" id="ARBA00022737"/>
    </source>
</evidence>
<dbReference type="InterPro" id="IPR001680">
    <property type="entry name" value="WD40_rpt"/>
</dbReference>
<dbReference type="EMBL" id="CABPRJ010000034">
    <property type="protein sequence ID" value="VVC26454.1"/>
    <property type="molecule type" value="Genomic_DNA"/>
</dbReference>
<evidence type="ECO:0000313" key="5">
    <source>
        <dbReference type="Proteomes" id="UP000325440"/>
    </source>
</evidence>
<dbReference type="SMART" id="SM00320">
    <property type="entry name" value="WD40"/>
    <property type="match status" value="8"/>
</dbReference>
<evidence type="ECO:0000256" key="3">
    <source>
        <dbReference type="PROSITE-ProRule" id="PRU00221"/>
    </source>
</evidence>
<dbReference type="PRINTS" id="PR00320">
    <property type="entry name" value="GPROTEINBRPT"/>
</dbReference>
<dbReference type="AlphaFoldDB" id="A0A5E4M5E3"/>
<dbReference type="PROSITE" id="PS50294">
    <property type="entry name" value="WD_REPEATS_REGION"/>
    <property type="match status" value="5"/>
</dbReference>
<protein>
    <submittedName>
        <fullName evidence="4">Six-bladed beta-propeller, TolB-like,WD40-repeat-containing domain,WD40 repeat, conserved site,WD40/YVTN</fullName>
    </submittedName>
</protein>
<dbReference type="PROSITE" id="PS00678">
    <property type="entry name" value="WD_REPEATS_1"/>
    <property type="match status" value="5"/>
</dbReference>
<dbReference type="Gene3D" id="2.130.10.10">
    <property type="entry name" value="YVTN repeat-like/Quinoprotein amine dehydrogenase"/>
    <property type="match status" value="4"/>
</dbReference>
<name>A0A5E4M5E3_9HEMI</name>
<dbReference type="InterPro" id="IPR036322">
    <property type="entry name" value="WD40_repeat_dom_sf"/>
</dbReference>
<accession>A0A5E4M5E3</accession>
<feature type="repeat" description="WD" evidence="3">
    <location>
        <begin position="375"/>
        <end position="414"/>
    </location>
</feature>
<dbReference type="OrthoDB" id="674604at2759"/>
<dbReference type="SUPFAM" id="SSF50978">
    <property type="entry name" value="WD40 repeat-like"/>
    <property type="match status" value="2"/>
</dbReference>
<dbReference type="InterPro" id="IPR020472">
    <property type="entry name" value="WD40_PAC1"/>
</dbReference>
<feature type="repeat" description="WD" evidence="3">
    <location>
        <begin position="65"/>
        <end position="106"/>
    </location>
</feature>
<feature type="repeat" description="WD" evidence="3">
    <location>
        <begin position="333"/>
        <end position="374"/>
    </location>
</feature>
<dbReference type="Proteomes" id="UP000325440">
    <property type="component" value="Unassembled WGS sequence"/>
</dbReference>
<organism evidence="4 5">
    <name type="scientific">Cinara cedri</name>
    <dbReference type="NCBI Taxonomy" id="506608"/>
    <lineage>
        <taxon>Eukaryota</taxon>
        <taxon>Metazoa</taxon>
        <taxon>Ecdysozoa</taxon>
        <taxon>Arthropoda</taxon>
        <taxon>Hexapoda</taxon>
        <taxon>Insecta</taxon>
        <taxon>Pterygota</taxon>
        <taxon>Neoptera</taxon>
        <taxon>Paraneoptera</taxon>
        <taxon>Hemiptera</taxon>
        <taxon>Sternorrhyncha</taxon>
        <taxon>Aphidomorpha</taxon>
        <taxon>Aphidoidea</taxon>
        <taxon>Aphididae</taxon>
        <taxon>Lachninae</taxon>
        <taxon>Cinara</taxon>
    </lineage>
</organism>
<gene>
    <name evidence="4" type="ORF">CINCED_3A024262</name>
</gene>
<feature type="repeat" description="WD" evidence="3">
    <location>
        <begin position="164"/>
        <end position="205"/>
    </location>
</feature>
<reference evidence="4 5" key="1">
    <citation type="submission" date="2019-08" db="EMBL/GenBank/DDBJ databases">
        <authorList>
            <person name="Alioto T."/>
            <person name="Alioto T."/>
            <person name="Gomez Garrido J."/>
        </authorList>
    </citation>
    <scope>NUCLEOTIDE SEQUENCE [LARGE SCALE GENOMIC DNA]</scope>
</reference>
<keyword evidence="5" id="KW-1185">Reference proteome</keyword>
<evidence type="ECO:0000256" key="1">
    <source>
        <dbReference type="ARBA" id="ARBA00022574"/>
    </source>
</evidence>
<evidence type="ECO:0000313" key="4">
    <source>
        <dbReference type="EMBL" id="VVC26454.1"/>
    </source>
</evidence>
<dbReference type="CDD" id="cd00200">
    <property type="entry name" value="WD40"/>
    <property type="match status" value="1"/>
</dbReference>
<dbReference type="PANTHER" id="PTHR19848">
    <property type="entry name" value="WD40 REPEAT PROTEIN"/>
    <property type="match status" value="1"/>
</dbReference>
<dbReference type="InterPro" id="IPR019775">
    <property type="entry name" value="WD40_repeat_CS"/>
</dbReference>
<dbReference type="Pfam" id="PF00400">
    <property type="entry name" value="WD40"/>
    <property type="match status" value="8"/>
</dbReference>
<keyword evidence="1 3" id="KW-0853">WD repeat</keyword>